<gene>
    <name evidence="3" type="ORF">SAMN05421773_1036</name>
</gene>
<keyword evidence="4" id="KW-1185">Reference proteome</keyword>
<evidence type="ECO:0000313" key="3">
    <source>
        <dbReference type="EMBL" id="SFC34192.1"/>
    </source>
</evidence>
<feature type="region of interest" description="Disordered" evidence="1">
    <location>
        <begin position="1"/>
        <end position="24"/>
    </location>
</feature>
<dbReference type="OrthoDB" id="194758at2"/>
<evidence type="ECO:0000259" key="2">
    <source>
        <dbReference type="Pfam" id="PF12728"/>
    </source>
</evidence>
<sequence length="85" mass="9622">MPVSSITQSQSSVPYSNRARGGRQSEPILMDTAELAIMLNMSVSWVYREAAKLGLKGYKLGRGRNAKVLYKRAEVLKWLEQQKIH</sequence>
<dbReference type="Pfam" id="PF12728">
    <property type="entry name" value="HTH_17"/>
    <property type="match status" value="1"/>
</dbReference>
<feature type="compositionally biased region" description="Polar residues" evidence="1">
    <location>
        <begin position="1"/>
        <end position="15"/>
    </location>
</feature>
<organism evidence="3 4">
    <name type="scientific">Streptomyces aidingensis</name>
    <dbReference type="NCBI Taxonomy" id="910347"/>
    <lineage>
        <taxon>Bacteria</taxon>
        <taxon>Bacillati</taxon>
        <taxon>Actinomycetota</taxon>
        <taxon>Actinomycetes</taxon>
        <taxon>Kitasatosporales</taxon>
        <taxon>Streptomycetaceae</taxon>
        <taxon>Streptomyces</taxon>
    </lineage>
</organism>
<protein>
    <submittedName>
        <fullName evidence="3">Helix-turn-helix domain-containing protein</fullName>
    </submittedName>
</protein>
<feature type="domain" description="Helix-turn-helix" evidence="2">
    <location>
        <begin position="29"/>
        <end position="82"/>
    </location>
</feature>
<dbReference type="InterPro" id="IPR041657">
    <property type="entry name" value="HTH_17"/>
</dbReference>
<proteinExistence type="predicted"/>
<dbReference type="EMBL" id="FOLM01000003">
    <property type="protein sequence ID" value="SFC34192.1"/>
    <property type="molecule type" value="Genomic_DNA"/>
</dbReference>
<accession>A0A1I1IET4</accession>
<dbReference type="AlphaFoldDB" id="A0A1I1IET4"/>
<dbReference type="Proteomes" id="UP000199207">
    <property type="component" value="Unassembled WGS sequence"/>
</dbReference>
<name>A0A1I1IET4_9ACTN</name>
<evidence type="ECO:0000256" key="1">
    <source>
        <dbReference type="SAM" id="MobiDB-lite"/>
    </source>
</evidence>
<evidence type="ECO:0000313" key="4">
    <source>
        <dbReference type="Proteomes" id="UP000199207"/>
    </source>
</evidence>
<reference evidence="3 4" key="1">
    <citation type="submission" date="2016-10" db="EMBL/GenBank/DDBJ databases">
        <authorList>
            <person name="de Groot N.N."/>
        </authorList>
    </citation>
    <scope>NUCLEOTIDE SEQUENCE [LARGE SCALE GENOMIC DNA]</scope>
    <source>
        <strain evidence="3 4">CGMCC 4.5739</strain>
    </source>
</reference>